<reference evidence="3 4" key="1">
    <citation type="submission" date="2020-09" db="EMBL/GenBank/DDBJ databases">
        <title>De no assembly of potato wild relative species, Solanum commersonii.</title>
        <authorList>
            <person name="Cho K."/>
        </authorList>
    </citation>
    <scope>NUCLEOTIDE SEQUENCE [LARGE SCALE GENOMIC DNA]</scope>
    <source>
        <strain evidence="3">LZ3.2</strain>
        <tissue evidence="3">Leaf</tissue>
    </source>
</reference>
<dbReference type="SMART" id="SM00255">
    <property type="entry name" value="TIR"/>
    <property type="match status" value="1"/>
</dbReference>
<organism evidence="3 4">
    <name type="scientific">Solanum commersonii</name>
    <name type="common">Commerson's wild potato</name>
    <name type="synonym">Commerson's nightshade</name>
    <dbReference type="NCBI Taxonomy" id="4109"/>
    <lineage>
        <taxon>Eukaryota</taxon>
        <taxon>Viridiplantae</taxon>
        <taxon>Streptophyta</taxon>
        <taxon>Embryophyta</taxon>
        <taxon>Tracheophyta</taxon>
        <taxon>Spermatophyta</taxon>
        <taxon>Magnoliopsida</taxon>
        <taxon>eudicotyledons</taxon>
        <taxon>Gunneridae</taxon>
        <taxon>Pentapetalae</taxon>
        <taxon>asterids</taxon>
        <taxon>lamiids</taxon>
        <taxon>Solanales</taxon>
        <taxon>Solanaceae</taxon>
        <taxon>Solanoideae</taxon>
        <taxon>Solaneae</taxon>
        <taxon>Solanum</taxon>
    </lineage>
</organism>
<dbReference type="GO" id="GO:0007165">
    <property type="term" value="P:signal transduction"/>
    <property type="evidence" value="ECO:0007669"/>
    <property type="project" value="InterPro"/>
</dbReference>
<dbReference type="PANTHER" id="PTHR32009">
    <property type="entry name" value="TMV RESISTANCE PROTEIN N-LIKE"/>
    <property type="match status" value="1"/>
</dbReference>
<keyword evidence="1" id="KW-0520">NAD</keyword>
<dbReference type="OrthoDB" id="1678688at2759"/>
<dbReference type="Pfam" id="PF01582">
    <property type="entry name" value="TIR"/>
    <property type="match status" value="1"/>
</dbReference>
<feature type="domain" description="TIR" evidence="2">
    <location>
        <begin position="11"/>
        <end position="144"/>
    </location>
</feature>
<dbReference type="InterPro" id="IPR035897">
    <property type="entry name" value="Toll_tir_struct_dom_sf"/>
</dbReference>
<dbReference type="PANTHER" id="PTHR32009:SF89">
    <property type="entry name" value="TMV RESISTANCE PROTEIN N"/>
    <property type="match status" value="1"/>
</dbReference>
<dbReference type="Proteomes" id="UP000824120">
    <property type="component" value="Chromosome 6"/>
</dbReference>
<dbReference type="PROSITE" id="PS50104">
    <property type="entry name" value="TIR"/>
    <property type="match status" value="1"/>
</dbReference>
<dbReference type="SUPFAM" id="SSF52200">
    <property type="entry name" value="Toll/Interleukin receptor TIR domain"/>
    <property type="match status" value="1"/>
</dbReference>
<dbReference type="EMBL" id="JACXVP010000006">
    <property type="protein sequence ID" value="KAG5601682.1"/>
    <property type="molecule type" value="Genomic_DNA"/>
</dbReference>
<gene>
    <name evidence="3" type="ORF">H5410_033052</name>
</gene>
<evidence type="ECO:0000313" key="4">
    <source>
        <dbReference type="Proteomes" id="UP000824120"/>
    </source>
</evidence>
<dbReference type="Gene3D" id="3.40.50.10140">
    <property type="entry name" value="Toll/interleukin-1 receptor homology (TIR) domain"/>
    <property type="match status" value="1"/>
</dbReference>
<dbReference type="AlphaFoldDB" id="A0A9J5YMK4"/>
<accession>A0A9J5YMK4</accession>
<sequence length="161" mass="18489">MASQIQSAQKWKFDVFLNFRLQDLDNSFVADLHKRLKDTGINAFKPDVKSESGEQISTEILDAIEESRIAITIFSRDYASSRQCLEELTKIMECVDNKGQEFFFVFYKVEPSDDLRPTGTFEADLKGSDLEKVQRWKDALRKAADMAGLKDYFSGAELSHW</sequence>
<comment type="caution">
    <text evidence="3">The sequence shown here is derived from an EMBL/GenBank/DDBJ whole genome shotgun (WGS) entry which is preliminary data.</text>
</comment>
<evidence type="ECO:0000313" key="3">
    <source>
        <dbReference type="EMBL" id="KAG5601682.1"/>
    </source>
</evidence>
<evidence type="ECO:0000259" key="2">
    <source>
        <dbReference type="PROSITE" id="PS50104"/>
    </source>
</evidence>
<keyword evidence="4" id="KW-1185">Reference proteome</keyword>
<protein>
    <recommendedName>
        <fullName evidence="2">TIR domain-containing protein</fullName>
    </recommendedName>
</protein>
<evidence type="ECO:0000256" key="1">
    <source>
        <dbReference type="ARBA" id="ARBA00023027"/>
    </source>
</evidence>
<dbReference type="InterPro" id="IPR000157">
    <property type="entry name" value="TIR_dom"/>
</dbReference>
<proteinExistence type="predicted"/>
<name>A0A9J5YMK4_SOLCO</name>